<evidence type="ECO:0000313" key="1">
    <source>
        <dbReference type="EMBL" id="CAG8821090.1"/>
    </source>
</evidence>
<reference evidence="1" key="1">
    <citation type="submission" date="2021-06" db="EMBL/GenBank/DDBJ databases">
        <authorList>
            <person name="Kallberg Y."/>
            <person name="Tangrot J."/>
            <person name="Rosling A."/>
        </authorList>
    </citation>
    <scope>NUCLEOTIDE SEQUENCE</scope>
    <source>
        <strain evidence="1">MA461A</strain>
    </source>
</reference>
<protein>
    <submittedName>
        <fullName evidence="1">17088_t:CDS:1</fullName>
    </submittedName>
</protein>
<feature type="non-terminal residue" evidence="1">
    <location>
        <position position="1"/>
    </location>
</feature>
<keyword evidence="2" id="KW-1185">Reference proteome</keyword>
<dbReference type="EMBL" id="CAJVQC010084438">
    <property type="protein sequence ID" value="CAG8821090.1"/>
    <property type="molecule type" value="Genomic_DNA"/>
</dbReference>
<gene>
    <name evidence="1" type="ORF">RPERSI_LOCUS25503</name>
</gene>
<accession>A0ACA9S0Y7</accession>
<name>A0ACA9S0Y7_9GLOM</name>
<organism evidence="1 2">
    <name type="scientific">Racocetra persica</name>
    <dbReference type="NCBI Taxonomy" id="160502"/>
    <lineage>
        <taxon>Eukaryota</taxon>
        <taxon>Fungi</taxon>
        <taxon>Fungi incertae sedis</taxon>
        <taxon>Mucoromycota</taxon>
        <taxon>Glomeromycotina</taxon>
        <taxon>Glomeromycetes</taxon>
        <taxon>Diversisporales</taxon>
        <taxon>Gigasporaceae</taxon>
        <taxon>Racocetra</taxon>
    </lineage>
</organism>
<comment type="caution">
    <text evidence="1">The sequence shown here is derived from an EMBL/GenBank/DDBJ whole genome shotgun (WGS) entry which is preliminary data.</text>
</comment>
<dbReference type="Proteomes" id="UP000789920">
    <property type="component" value="Unassembled WGS sequence"/>
</dbReference>
<proteinExistence type="predicted"/>
<sequence>DGLSLDNIPTGAEIRGHSQLNGNSVTFWWMDKVLSSTFHVVFPLDSAYKYPFINPKCKHKINGHGYIVKMYDTVIFKYYGRGDSLSCCLYFPMSAILDDGVSKSLPKSAN</sequence>
<evidence type="ECO:0000313" key="2">
    <source>
        <dbReference type="Proteomes" id="UP000789920"/>
    </source>
</evidence>